<protein>
    <recommendedName>
        <fullName evidence="4">Secreted protein</fullName>
    </recommendedName>
</protein>
<evidence type="ECO:0000313" key="3">
    <source>
        <dbReference type="Proteomes" id="UP000199352"/>
    </source>
</evidence>
<organism evidence="2 3">
    <name type="scientific">Lentzea xinjiangensis</name>
    <dbReference type="NCBI Taxonomy" id="402600"/>
    <lineage>
        <taxon>Bacteria</taxon>
        <taxon>Bacillati</taxon>
        <taxon>Actinomycetota</taxon>
        <taxon>Actinomycetes</taxon>
        <taxon>Pseudonocardiales</taxon>
        <taxon>Pseudonocardiaceae</taxon>
        <taxon>Lentzea</taxon>
    </lineage>
</organism>
<gene>
    <name evidence="2" type="ORF">SAMN05216188_12378</name>
</gene>
<dbReference type="STRING" id="402600.SAMN05216188_12378"/>
<feature type="chain" id="PRO_5011634781" description="Secreted protein" evidence="1">
    <location>
        <begin position="32"/>
        <end position="143"/>
    </location>
</feature>
<accession>A0A1H9V004</accession>
<dbReference type="AlphaFoldDB" id="A0A1H9V004"/>
<evidence type="ECO:0000256" key="1">
    <source>
        <dbReference type="SAM" id="SignalP"/>
    </source>
</evidence>
<feature type="signal peptide" evidence="1">
    <location>
        <begin position="1"/>
        <end position="31"/>
    </location>
</feature>
<evidence type="ECO:0000313" key="2">
    <source>
        <dbReference type="EMBL" id="SES15100.1"/>
    </source>
</evidence>
<evidence type="ECO:0008006" key="4">
    <source>
        <dbReference type="Google" id="ProtNLM"/>
    </source>
</evidence>
<keyword evidence="1" id="KW-0732">Signal</keyword>
<keyword evidence="3" id="KW-1185">Reference proteome</keyword>
<sequence length="143" mass="14866">MHHIRRFLVTGALTAGLALAAASGAAGSATAAPAQPDTTGVTASPDGALAWSCGAWGEVLPPAVWGRSCRNSVPTQGAGEAFNGRSYDVRLRITVKSRAPWGDVYLGACDQWVAPGTYFRCGDFTLGAVSQYPVVAFLQQLQP</sequence>
<dbReference type="RefSeq" id="WP_089959256.1">
    <property type="nucleotide sequence ID" value="NZ_FOFR01000023.1"/>
</dbReference>
<dbReference type="PROSITE" id="PS51318">
    <property type="entry name" value="TAT"/>
    <property type="match status" value="1"/>
</dbReference>
<dbReference type="Proteomes" id="UP000199352">
    <property type="component" value="Unassembled WGS sequence"/>
</dbReference>
<reference evidence="3" key="1">
    <citation type="submission" date="2016-10" db="EMBL/GenBank/DDBJ databases">
        <authorList>
            <person name="Varghese N."/>
            <person name="Submissions S."/>
        </authorList>
    </citation>
    <scope>NUCLEOTIDE SEQUENCE [LARGE SCALE GENOMIC DNA]</scope>
    <source>
        <strain evidence="3">CGMCC 4.3525</strain>
    </source>
</reference>
<proteinExistence type="predicted"/>
<dbReference type="InterPro" id="IPR006311">
    <property type="entry name" value="TAT_signal"/>
</dbReference>
<name>A0A1H9V004_9PSEU</name>
<dbReference type="EMBL" id="FOFR01000023">
    <property type="protein sequence ID" value="SES15100.1"/>
    <property type="molecule type" value="Genomic_DNA"/>
</dbReference>